<reference evidence="1" key="2">
    <citation type="journal article" date="2015" name="Fish Shellfish Immunol.">
        <title>Early steps in the European eel (Anguilla anguilla)-Vibrio vulnificus interaction in the gills: Role of the RtxA13 toxin.</title>
        <authorList>
            <person name="Callol A."/>
            <person name="Pajuelo D."/>
            <person name="Ebbesson L."/>
            <person name="Teles M."/>
            <person name="MacKenzie S."/>
            <person name="Amaro C."/>
        </authorList>
    </citation>
    <scope>NUCLEOTIDE SEQUENCE</scope>
</reference>
<dbReference type="AlphaFoldDB" id="A0A0E9PMX9"/>
<protein>
    <submittedName>
        <fullName evidence="1">Uncharacterized protein</fullName>
    </submittedName>
</protein>
<evidence type="ECO:0000313" key="1">
    <source>
        <dbReference type="EMBL" id="JAH05657.1"/>
    </source>
</evidence>
<name>A0A0E9PMX9_ANGAN</name>
<dbReference type="EMBL" id="GBXM01102920">
    <property type="protein sequence ID" value="JAH05657.1"/>
    <property type="molecule type" value="Transcribed_RNA"/>
</dbReference>
<sequence length="32" mass="3828">MLYTDERPIFKCSSTLSSDPRIIIGRLWRRNC</sequence>
<reference evidence="1" key="1">
    <citation type="submission" date="2014-11" db="EMBL/GenBank/DDBJ databases">
        <authorList>
            <person name="Amaro Gonzalez C."/>
        </authorList>
    </citation>
    <scope>NUCLEOTIDE SEQUENCE</scope>
</reference>
<organism evidence="1">
    <name type="scientific">Anguilla anguilla</name>
    <name type="common">European freshwater eel</name>
    <name type="synonym">Muraena anguilla</name>
    <dbReference type="NCBI Taxonomy" id="7936"/>
    <lineage>
        <taxon>Eukaryota</taxon>
        <taxon>Metazoa</taxon>
        <taxon>Chordata</taxon>
        <taxon>Craniata</taxon>
        <taxon>Vertebrata</taxon>
        <taxon>Euteleostomi</taxon>
        <taxon>Actinopterygii</taxon>
        <taxon>Neopterygii</taxon>
        <taxon>Teleostei</taxon>
        <taxon>Anguilliformes</taxon>
        <taxon>Anguillidae</taxon>
        <taxon>Anguilla</taxon>
    </lineage>
</organism>
<proteinExistence type="predicted"/>
<accession>A0A0E9PMX9</accession>